<protein>
    <recommendedName>
        <fullName evidence="6">Ribosomal RNA large subunit methyltransferase K/L</fullName>
    </recommendedName>
    <domain>
        <recommendedName>
            <fullName evidence="6">23S rRNA m2G2445 methyltransferase</fullName>
            <ecNumber evidence="6">2.1.1.173</ecNumber>
        </recommendedName>
        <alternativeName>
            <fullName evidence="6">rRNA (guanine-N(2)-)-methyltransferase RlmL</fullName>
        </alternativeName>
    </domain>
    <domain>
        <recommendedName>
            <fullName evidence="6">23S rRNA m7G2069 methyltransferase</fullName>
            <ecNumber evidence="6">2.1.1.264</ecNumber>
        </recommendedName>
        <alternativeName>
            <fullName evidence="6">rRNA (guanine-N(7)-)-methyltransferase RlmK</fullName>
        </alternativeName>
    </domain>
</protein>
<evidence type="ECO:0000256" key="6">
    <source>
        <dbReference type="HAMAP-Rule" id="MF_01858"/>
    </source>
</evidence>
<comment type="function">
    <text evidence="6">Specifically methylates the guanine in position 2445 (m2G2445) and the guanine in position 2069 (m7G2069) of 23S rRNA.</text>
</comment>
<dbReference type="Pfam" id="PF01170">
    <property type="entry name" value="UPF0020"/>
    <property type="match status" value="1"/>
</dbReference>
<evidence type="ECO:0000259" key="8">
    <source>
        <dbReference type="PROSITE" id="PS51165"/>
    </source>
</evidence>
<comment type="catalytic activity">
    <reaction evidence="6">
        <text>guanosine(2445) in 23S rRNA + S-adenosyl-L-methionine = N(2)-methylguanosine(2445) in 23S rRNA + S-adenosyl-L-homocysteine + H(+)</text>
        <dbReference type="Rhea" id="RHEA:42740"/>
        <dbReference type="Rhea" id="RHEA-COMP:10215"/>
        <dbReference type="Rhea" id="RHEA-COMP:10216"/>
        <dbReference type="ChEBI" id="CHEBI:15378"/>
        <dbReference type="ChEBI" id="CHEBI:57856"/>
        <dbReference type="ChEBI" id="CHEBI:59789"/>
        <dbReference type="ChEBI" id="CHEBI:74269"/>
        <dbReference type="ChEBI" id="CHEBI:74481"/>
        <dbReference type="EC" id="2.1.1.173"/>
    </reaction>
</comment>
<gene>
    <name evidence="9" type="primary">rlmKL</name>
    <name evidence="6" type="synonym">rlmL</name>
    <name evidence="9" type="ORF">ACFORL_04460</name>
</gene>
<dbReference type="EMBL" id="JBHSAB010000004">
    <property type="protein sequence ID" value="MFC3908326.1"/>
    <property type="molecule type" value="Genomic_DNA"/>
</dbReference>
<evidence type="ECO:0000313" key="9">
    <source>
        <dbReference type="EMBL" id="MFC3908326.1"/>
    </source>
</evidence>
<name>A0ABV8CEC8_9GAMM</name>
<comment type="caution">
    <text evidence="9">The sequence shown here is derived from an EMBL/GenBank/DDBJ whole genome shotgun (WGS) entry which is preliminary data.</text>
</comment>
<evidence type="ECO:0000256" key="5">
    <source>
        <dbReference type="ARBA" id="ARBA00022691"/>
    </source>
</evidence>
<dbReference type="EC" id="2.1.1.264" evidence="6"/>
<keyword evidence="10" id="KW-1185">Reference proteome</keyword>
<dbReference type="Gene3D" id="3.40.50.150">
    <property type="entry name" value="Vaccinia Virus protein VP39"/>
    <property type="match status" value="2"/>
</dbReference>
<keyword evidence="1 6" id="KW-0963">Cytoplasm</keyword>
<dbReference type="GO" id="GO:0052915">
    <property type="term" value="F:23S rRNA (guanine(2445)-N(2))-methyltransferase activity"/>
    <property type="evidence" value="ECO:0007669"/>
    <property type="project" value="UniProtKB-EC"/>
</dbReference>
<dbReference type="Gene3D" id="3.30.2130.30">
    <property type="match status" value="1"/>
</dbReference>
<dbReference type="PANTHER" id="PTHR47313:SF1">
    <property type="entry name" value="RIBOSOMAL RNA LARGE SUBUNIT METHYLTRANSFERASE K_L"/>
    <property type="match status" value="1"/>
</dbReference>
<comment type="catalytic activity">
    <reaction evidence="6">
        <text>guanosine(2069) in 23S rRNA + S-adenosyl-L-methionine = N(2)-methylguanosine(2069) in 23S rRNA + S-adenosyl-L-homocysteine + H(+)</text>
        <dbReference type="Rhea" id="RHEA:43772"/>
        <dbReference type="Rhea" id="RHEA-COMP:10688"/>
        <dbReference type="Rhea" id="RHEA-COMP:10689"/>
        <dbReference type="ChEBI" id="CHEBI:15378"/>
        <dbReference type="ChEBI" id="CHEBI:57856"/>
        <dbReference type="ChEBI" id="CHEBI:59789"/>
        <dbReference type="ChEBI" id="CHEBI:74269"/>
        <dbReference type="ChEBI" id="CHEBI:74481"/>
        <dbReference type="EC" id="2.1.1.264"/>
    </reaction>
</comment>
<dbReference type="EC" id="2.1.1.173" evidence="6"/>
<dbReference type="SMART" id="SM00981">
    <property type="entry name" value="THUMP"/>
    <property type="match status" value="1"/>
</dbReference>
<accession>A0ABV8CEC8</accession>
<dbReference type="PANTHER" id="PTHR47313">
    <property type="entry name" value="RIBOSOMAL RNA LARGE SUBUNIT METHYLTRANSFERASE K/L"/>
    <property type="match status" value="1"/>
</dbReference>
<feature type="domain" description="THUMP" evidence="8">
    <location>
        <begin position="44"/>
        <end position="155"/>
    </location>
</feature>
<dbReference type="Pfam" id="PF02926">
    <property type="entry name" value="THUMP"/>
    <property type="match status" value="1"/>
</dbReference>
<evidence type="ECO:0000256" key="1">
    <source>
        <dbReference type="ARBA" id="ARBA00022490"/>
    </source>
</evidence>
<proteinExistence type="inferred from homology"/>
<keyword evidence="7" id="KW-0694">RNA-binding</keyword>
<comment type="similarity">
    <text evidence="6">Belongs to the methyltransferase superfamily. RlmKL family.</text>
</comment>
<evidence type="ECO:0000256" key="4">
    <source>
        <dbReference type="ARBA" id="ARBA00022679"/>
    </source>
</evidence>
<dbReference type="Gene3D" id="3.30.750.80">
    <property type="entry name" value="RNA methyltransferase domain (HRMD) like"/>
    <property type="match status" value="1"/>
</dbReference>
<dbReference type="InterPro" id="IPR004114">
    <property type="entry name" value="THUMP_dom"/>
</dbReference>
<dbReference type="PROSITE" id="PS51165">
    <property type="entry name" value="THUMP"/>
    <property type="match status" value="1"/>
</dbReference>
<keyword evidence="3 6" id="KW-0489">Methyltransferase</keyword>
<keyword evidence="5 6" id="KW-0949">S-adenosyl-L-methionine</keyword>
<dbReference type="Pfam" id="PF22020">
    <property type="entry name" value="RlmL_1st"/>
    <property type="match status" value="1"/>
</dbReference>
<dbReference type="InterPro" id="IPR000241">
    <property type="entry name" value="RlmKL-like_Mtase"/>
</dbReference>
<comment type="subcellular location">
    <subcellularLocation>
        <location evidence="6">Cytoplasm</location>
    </subcellularLocation>
</comment>
<evidence type="ECO:0000313" key="10">
    <source>
        <dbReference type="Proteomes" id="UP001595758"/>
    </source>
</evidence>
<evidence type="ECO:0000256" key="2">
    <source>
        <dbReference type="ARBA" id="ARBA00022552"/>
    </source>
</evidence>
<dbReference type="PROSITE" id="PS00092">
    <property type="entry name" value="N6_MTASE"/>
    <property type="match status" value="1"/>
</dbReference>
<dbReference type="PIRSF" id="PIRSF037618">
    <property type="entry name" value="RNA_Mtase_bacteria_prd"/>
    <property type="match status" value="1"/>
</dbReference>
<dbReference type="InterPro" id="IPR029063">
    <property type="entry name" value="SAM-dependent_MTases_sf"/>
</dbReference>
<dbReference type="HAMAP" id="MF_01858">
    <property type="entry name" value="23SrRNA_methyltr_KL"/>
    <property type="match status" value="1"/>
</dbReference>
<dbReference type="Proteomes" id="UP001595758">
    <property type="component" value="Unassembled WGS sequence"/>
</dbReference>
<dbReference type="InterPro" id="IPR054170">
    <property type="entry name" value="RlmL_1st"/>
</dbReference>
<dbReference type="NCBIfam" id="NF008748">
    <property type="entry name" value="PRK11783.1"/>
    <property type="match status" value="1"/>
</dbReference>
<dbReference type="SUPFAM" id="SSF53335">
    <property type="entry name" value="S-adenosyl-L-methionine-dependent methyltransferases"/>
    <property type="match status" value="2"/>
</dbReference>
<dbReference type="Pfam" id="PF10672">
    <property type="entry name" value="Methyltrans_SAM"/>
    <property type="match status" value="1"/>
</dbReference>
<dbReference type="InterPro" id="IPR002052">
    <property type="entry name" value="DNA_methylase_N6_adenine_CS"/>
</dbReference>
<dbReference type="InterPro" id="IPR017244">
    <property type="entry name" value="23SrRNA_methyltr_KL"/>
</dbReference>
<dbReference type="CDD" id="cd02440">
    <property type="entry name" value="AdoMet_MTases"/>
    <property type="match status" value="1"/>
</dbReference>
<dbReference type="CDD" id="cd11715">
    <property type="entry name" value="THUMP_AdoMetMT"/>
    <property type="match status" value="1"/>
</dbReference>
<evidence type="ECO:0000256" key="7">
    <source>
        <dbReference type="PROSITE-ProRule" id="PRU00529"/>
    </source>
</evidence>
<sequence>MNYSLFISCAKGLEYLLETELKELGLKVSHVNPQGVYGEASLPVIYQLCLWSRLANRIQLILFSGQAHNEQSLYQLCHQFHWQTVFASDKTLAIEFHGTSREFRNTMFGAQVIKDAVVDHFRKLNNTRPTIDRERPQIRLHAYLKHDEITVSLDLTGYSLHQRGYRTQAGEAPLKETVAAAMLIRANWPTLAANGYALQDPFCGAGTLVIEAAMMAAHIAPGLLRHDQSIIYWVNHQPALWEKARATALQQVKPIKIKLRGSDSSGKLIAIARANAERAGVMPMVDFVHQELSDCRAIAEQGLLISNPPYGERLGEPTQLIPLYQQLGAVAHQHFQGWQAAVLTSNPMLAKAIGLRAGKQYTLYNGQLECKLYCININSDNQLKNNTDKTSFSAGAQMFANRLQKNFQHLQKWAKRENIQCYRVYDADLPEYAFAIDRYNDYAVLQEYAAPASIAAHKAEKRSLEVIQAVPVVLGIAPDKLVVKQRKQQKGSQQYQKIGQTRRTMVVQEGRAKLMVNLYDYLDTGLFLDHRPLRLRFGNLPPKTRFLNLFCYTATASVHAALAGAYTTSVDLSKTYLTWAEDNFRLNQIDLSRHQFVHFDCLQWLQVTRDKFDVIFLDPPSFSNSKRMEATLDVQRDQLMLIDGAMRLLNSGGSLYFSTNLRQFKLLPEIREKYQIKDISAETIDLDFKRDQRIHHCFLIQAL</sequence>
<organism evidence="9 10">
    <name type="scientific">Legionella dresdenensis</name>
    <dbReference type="NCBI Taxonomy" id="450200"/>
    <lineage>
        <taxon>Bacteria</taxon>
        <taxon>Pseudomonadati</taxon>
        <taxon>Pseudomonadota</taxon>
        <taxon>Gammaproteobacteria</taxon>
        <taxon>Legionellales</taxon>
        <taxon>Legionellaceae</taxon>
        <taxon>Legionella</taxon>
    </lineage>
</organism>
<reference evidence="10" key="1">
    <citation type="journal article" date="2019" name="Int. J. Syst. Evol. Microbiol.">
        <title>The Global Catalogue of Microorganisms (GCM) 10K type strain sequencing project: providing services to taxonomists for standard genome sequencing and annotation.</title>
        <authorList>
            <consortium name="The Broad Institute Genomics Platform"/>
            <consortium name="The Broad Institute Genome Sequencing Center for Infectious Disease"/>
            <person name="Wu L."/>
            <person name="Ma J."/>
        </authorList>
    </citation>
    <scope>NUCLEOTIDE SEQUENCE [LARGE SCALE GENOMIC DNA]</scope>
    <source>
        <strain evidence="10">CCUG 59858</strain>
    </source>
</reference>
<keyword evidence="4 6" id="KW-0808">Transferase</keyword>
<dbReference type="RefSeq" id="WP_382341496.1">
    <property type="nucleotide sequence ID" value="NZ_JBHSAB010000004.1"/>
</dbReference>
<keyword evidence="2 6" id="KW-0698">rRNA processing</keyword>
<evidence type="ECO:0000256" key="3">
    <source>
        <dbReference type="ARBA" id="ARBA00022603"/>
    </source>
</evidence>
<dbReference type="InterPro" id="IPR019614">
    <property type="entry name" value="SAM-dep_methyl-trfase"/>
</dbReference>